<evidence type="ECO:0000313" key="2">
    <source>
        <dbReference type="Proteomes" id="UP000228380"/>
    </source>
</evidence>
<dbReference type="KEGG" id="pda:113462015"/>
<sequence>MEAIMQSPSTCTSIRESPIRRVLRQKLSLREVSMAQRKEKSNLRGDAPSSGDKILQGSAKETPSKHEPSHLPLPKVELVDKMLKLDMKSNDKGKSSTTTKELHIVDLSDGTKWIIDDKIVVDLLKKYKSAPDQKTKDEIVKLLESRVASLSTKVKAGQSHKICQVSKDTAGAGLDGNRLDSDKPTHGGLPAKNQKYQESKIIKDLQNLKLDNDNKASKKKEVDRSKKK</sequence>
<reference evidence="2" key="1">
    <citation type="journal article" date="2019" name="Nat. Commun.">
        <title>Genome-wide association mapping of date palm fruit traits.</title>
        <authorList>
            <person name="Hazzouri K.M."/>
            <person name="Gros-Balthazard M."/>
            <person name="Flowers J.M."/>
            <person name="Copetti D."/>
            <person name="Lemansour A."/>
            <person name="Lebrun M."/>
            <person name="Masmoudi K."/>
            <person name="Ferrand S."/>
            <person name="Dhar M.I."/>
            <person name="Fresquez Z.A."/>
            <person name="Rosas U."/>
            <person name="Zhang J."/>
            <person name="Talag J."/>
            <person name="Lee S."/>
            <person name="Kudrna D."/>
            <person name="Powell R.F."/>
            <person name="Leitch I.J."/>
            <person name="Krueger R.R."/>
            <person name="Wing R.A."/>
            <person name="Amiri K.M.A."/>
            <person name="Purugganan M.D."/>
        </authorList>
    </citation>
    <scope>NUCLEOTIDE SEQUENCE [LARGE SCALE GENOMIC DNA]</scope>
    <source>
        <strain evidence="2">cv. Khalas</strain>
    </source>
</reference>
<dbReference type="GeneID" id="113462015"/>
<organism evidence="2 3">
    <name type="scientific">Phoenix dactylifera</name>
    <name type="common">Date palm</name>
    <dbReference type="NCBI Taxonomy" id="42345"/>
    <lineage>
        <taxon>Eukaryota</taxon>
        <taxon>Viridiplantae</taxon>
        <taxon>Streptophyta</taxon>
        <taxon>Embryophyta</taxon>
        <taxon>Tracheophyta</taxon>
        <taxon>Spermatophyta</taxon>
        <taxon>Magnoliopsida</taxon>
        <taxon>Liliopsida</taxon>
        <taxon>Arecaceae</taxon>
        <taxon>Coryphoideae</taxon>
        <taxon>Phoeniceae</taxon>
        <taxon>Phoenix</taxon>
    </lineage>
</organism>
<evidence type="ECO:0000256" key="1">
    <source>
        <dbReference type="SAM" id="MobiDB-lite"/>
    </source>
</evidence>
<dbReference type="Proteomes" id="UP000228380">
    <property type="component" value="Chromosome 11"/>
</dbReference>
<keyword evidence="2" id="KW-1185">Reference proteome</keyword>
<feature type="region of interest" description="Disordered" evidence="1">
    <location>
        <begin position="169"/>
        <end position="228"/>
    </location>
</feature>
<feature type="region of interest" description="Disordered" evidence="1">
    <location>
        <begin position="33"/>
        <end position="72"/>
    </location>
</feature>
<proteinExistence type="predicted"/>
<dbReference type="RefSeq" id="XP_038987810.1">
    <property type="nucleotide sequence ID" value="XM_039131882.1"/>
</dbReference>
<gene>
    <name evidence="3" type="primary">LOC113462015</name>
</gene>
<protein>
    <submittedName>
        <fullName evidence="3">Uncharacterized protein LOC113462015</fullName>
    </submittedName>
</protein>
<feature type="compositionally biased region" description="Basic and acidic residues" evidence="1">
    <location>
        <begin position="210"/>
        <end position="228"/>
    </location>
</feature>
<reference evidence="3" key="2">
    <citation type="submission" date="2025-08" db="UniProtKB">
        <authorList>
            <consortium name="RefSeq"/>
        </authorList>
    </citation>
    <scope>IDENTIFICATION</scope>
    <source>
        <tissue evidence="3">Young leaves</tissue>
    </source>
</reference>
<evidence type="ECO:0000313" key="3">
    <source>
        <dbReference type="RefSeq" id="XP_038987810.1"/>
    </source>
</evidence>
<dbReference type="AlphaFoldDB" id="A0A8B9AN53"/>
<accession>A0A8B9AN53</accession>
<name>A0A8B9AN53_PHODC</name>